<dbReference type="EMBL" id="CP009896">
    <property type="protein sequence ID" value="AJR18615.1"/>
    <property type="molecule type" value="Genomic_DNA"/>
</dbReference>
<proteinExistence type="predicted"/>
<accession>A0A0C5XBF8</accession>
<protein>
    <submittedName>
        <fullName evidence="1">Uncharacterized protein</fullName>
    </submittedName>
</protein>
<evidence type="ECO:0000313" key="1">
    <source>
        <dbReference type="EMBL" id="AJR18615.1"/>
    </source>
</evidence>
<dbReference type="HOGENOM" id="CLU_3293181_0_0_11"/>
<dbReference type="Proteomes" id="UP000030300">
    <property type="component" value="Chromosome"/>
</dbReference>
<gene>
    <name evidence="1" type="ORF">KR76_00133</name>
</gene>
<sequence>MRLQPGEDRRDGLDGHEVDSTVHALSARHRRWGAFVGFRP</sequence>
<evidence type="ECO:0000313" key="2">
    <source>
        <dbReference type="Proteomes" id="UP000030300"/>
    </source>
</evidence>
<dbReference type="AlphaFoldDB" id="A0A0C5XBF8"/>
<organism evidence="1 2">
    <name type="scientific">Nocardioides simplex</name>
    <name type="common">Arthrobacter simplex</name>
    <dbReference type="NCBI Taxonomy" id="2045"/>
    <lineage>
        <taxon>Bacteria</taxon>
        <taxon>Bacillati</taxon>
        <taxon>Actinomycetota</taxon>
        <taxon>Actinomycetes</taxon>
        <taxon>Propionibacteriales</taxon>
        <taxon>Nocardioidaceae</taxon>
        <taxon>Pimelobacter</taxon>
    </lineage>
</organism>
<reference evidence="1 2" key="1">
    <citation type="journal article" date="2015" name="Genome Announc.">
        <title>Complete Genome Sequence of Steroid-Transforming Nocardioides simplex VKM Ac-2033D.</title>
        <authorList>
            <person name="Shtratnikova V.Y."/>
            <person name="Schelkunov M.I."/>
            <person name="Pekov Y.A."/>
            <person name="Fokina V.V."/>
            <person name="Logacheva M.D."/>
            <person name="Sokolov S.L."/>
            <person name="Bragin E.Y."/>
            <person name="Ashapkin V.V."/>
            <person name="Donova M.V."/>
        </authorList>
    </citation>
    <scope>NUCLEOTIDE SEQUENCE [LARGE SCALE GENOMIC DNA]</scope>
    <source>
        <strain evidence="1 2">VKM Ac-2033D</strain>
    </source>
</reference>
<name>A0A0C5XBF8_NOCSI</name>
<keyword evidence="2" id="KW-1185">Reference proteome</keyword>
<dbReference type="KEGG" id="psim:KR76_00133"/>